<feature type="region of interest" description="Disordered" evidence="1">
    <location>
        <begin position="66"/>
        <end position="125"/>
    </location>
</feature>
<feature type="region of interest" description="Disordered" evidence="1">
    <location>
        <begin position="1"/>
        <end position="52"/>
    </location>
</feature>
<keyword evidence="3" id="KW-1185">Reference proteome</keyword>
<sequence length="125" mass="13115">MIPMRESAPTRPCSTPPSKNRETVPKARGGPSQETRTGLPHGTAQTEAFGGDQTVLLLQPRAALRVRPGGQQESASAEALQVRWRRPEDGCAEGPEGQPEAVPSAHDREEGRGVLSSPGGCLPGA</sequence>
<evidence type="ECO:0000313" key="3">
    <source>
        <dbReference type="Proteomes" id="UP000008912"/>
    </source>
</evidence>
<organism evidence="2 3">
    <name type="scientific">Ailuropoda melanoleuca</name>
    <name type="common">Giant panda</name>
    <dbReference type="NCBI Taxonomy" id="9646"/>
    <lineage>
        <taxon>Eukaryota</taxon>
        <taxon>Metazoa</taxon>
        <taxon>Chordata</taxon>
        <taxon>Craniata</taxon>
        <taxon>Vertebrata</taxon>
        <taxon>Euteleostomi</taxon>
        <taxon>Mammalia</taxon>
        <taxon>Eutheria</taxon>
        <taxon>Laurasiatheria</taxon>
        <taxon>Carnivora</taxon>
        <taxon>Caniformia</taxon>
        <taxon>Ursidae</taxon>
        <taxon>Ailuropoda</taxon>
    </lineage>
</organism>
<reference evidence="2" key="2">
    <citation type="submission" date="2025-08" db="UniProtKB">
        <authorList>
            <consortium name="Ensembl"/>
        </authorList>
    </citation>
    <scope>IDENTIFICATION</scope>
</reference>
<gene>
    <name evidence="2" type="primary">MOK</name>
</gene>
<evidence type="ECO:0000256" key="1">
    <source>
        <dbReference type="SAM" id="MobiDB-lite"/>
    </source>
</evidence>
<protein>
    <submittedName>
        <fullName evidence="2">MOK protein kinase</fullName>
    </submittedName>
</protein>
<proteinExistence type="predicted"/>
<dbReference type="Proteomes" id="UP000008912">
    <property type="component" value="Unassembled WGS sequence"/>
</dbReference>
<reference evidence="2" key="3">
    <citation type="submission" date="2025-09" db="UniProtKB">
        <authorList>
            <consortium name="Ensembl"/>
        </authorList>
    </citation>
    <scope>IDENTIFICATION</scope>
</reference>
<reference evidence="2 3" key="1">
    <citation type="journal article" date="2010" name="Nature">
        <title>The sequence and de novo assembly of the giant panda genome.</title>
        <authorList>
            <person name="Li R."/>
            <person name="Fan W."/>
            <person name="Tian G."/>
            <person name="Zhu H."/>
            <person name="He L."/>
            <person name="Cai J."/>
            <person name="Huang Q."/>
            <person name="Cai Q."/>
            <person name="Li B."/>
            <person name="Bai Y."/>
            <person name="Zhang Z."/>
            <person name="Zhang Y."/>
            <person name="Wang W."/>
            <person name="Li J."/>
            <person name="Wei F."/>
            <person name="Li H."/>
            <person name="Jian M."/>
            <person name="Li J."/>
            <person name="Zhang Z."/>
            <person name="Nielsen R."/>
            <person name="Li D."/>
            <person name="Gu W."/>
            <person name="Yang Z."/>
            <person name="Xuan Z."/>
            <person name="Ryder O.A."/>
            <person name="Leung F.C."/>
            <person name="Zhou Y."/>
            <person name="Cao J."/>
            <person name="Sun X."/>
            <person name="Fu Y."/>
            <person name="Fang X."/>
            <person name="Guo X."/>
            <person name="Wang B."/>
            <person name="Hou R."/>
            <person name="Shen F."/>
            <person name="Mu B."/>
            <person name="Ni P."/>
            <person name="Lin R."/>
            <person name="Qian W."/>
            <person name="Wang G."/>
            <person name="Yu C."/>
            <person name="Nie W."/>
            <person name="Wang J."/>
            <person name="Wu Z."/>
            <person name="Liang H."/>
            <person name="Min J."/>
            <person name="Wu Q."/>
            <person name="Cheng S."/>
            <person name="Ruan J."/>
            <person name="Wang M."/>
            <person name="Shi Z."/>
            <person name="Wen M."/>
            <person name="Liu B."/>
            <person name="Ren X."/>
            <person name="Zheng H."/>
            <person name="Dong D."/>
            <person name="Cook K."/>
            <person name="Shan G."/>
            <person name="Zhang H."/>
            <person name="Kosiol C."/>
            <person name="Xie X."/>
            <person name="Lu Z."/>
            <person name="Zheng H."/>
            <person name="Li Y."/>
            <person name="Steiner C.C."/>
            <person name="Lam T.T."/>
            <person name="Lin S."/>
            <person name="Zhang Q."/>
            <person name="Li G."/>
            <person name="Tian J."/>
            <person name="Gong T."/>
            <person name="Liu H."/>
            <person name="Zhang D."/>
            <person name="Fang L."/>
            <person name="Ye C."/>
            <person name="Zhang J."/>
            <person name="Hu W."/>
            <person name="Xu A."/>
            <person name="Ren Y."/>
            <person name="Zhang G."/>
            <person name="Bruford M.W."/>
            <person name="Li Q."/>
            <person name="Ma L."/>
            <person name="Guo Y."/>
            <person name="An N."/>
            <person name="Hu Y."/>
            <person name="Zheng Y."/>
            <person name="Shi Y."/>
            <person name="Li Z."/>
            <person name="Liu Q."/>
            <person name="Chen Y."/>
            <person name="Zhao J."/>
            <person name="Qu N."/>
            <person name="Zhao S."/>
            <person name="Tian F."/>
            <person name="Wang X."/>
            <person name="Wang H."/>
            <person name="Xu L."/>
            <person name="Liu X."/>
            <person name="Vinar T."/>
            <person name="Wang Y."/>
            <person name="Lam T.W."/>
            <person name="Yiu S.M."/>
            <person name="Liu S."/>
            <person name="Zhang H."/>
            <person name="Li D."/>
            <person name="Huang Y."/>
            <person name="Wang X."/>
            <person name="Yang G."/>
            <person name="Jiang Z."/>
            <person name="Wang J."/>
            <person name="Qin N."/>
            <person name="Li L."/>
            <person name="Li J."/>
            <person name="Bolund L."/>
            <person name="Kristiansen K."/>
            <person name="Wong G.K."/>
            <person name="Olson M."/>
            <person name="Zhang X."/>
            <person name="Li S."/>
            <person name="Yang H."/>
            <person name="Wang J."/>
            <person name="Wang J."/>
        </authorList>
    </citation>
    <scope>NUCLEOTIDE SEQUENCE [LARGE SCALE GENOMIC DNA]</scope>
</reference>
<accession>A0A7N5P082</accession>
<dbReference type="Ensembl" id="ENSAMET00000035169.1">
    <property type="protein sequence ID" value="ENSAMEP00000022900.1"/>
    <property type="gene ID" value="ENSAMEG00000018219.2"/>
</dbReference>
<dbReference type="AlphaFoldDB" id="A0A7N5P082"/>
<name>A0A7N5P082_AILME</name>
<dbReference type="GeneTree" id="ENSGT00940000159582"/>
<evidence type="ECO:0000313" key="2">
    <source>
        <dbReference type="Ensembl" id="ENSAMEP00000022900.1"/>
    </source>
</evidence>